<dbReference type="InterPro" id="IPR036691">
    <property type="entry name" value="Endo/exonu/phosph_ase_sf"/>
</dbReference>
<reference evidence="1" key="1">
    <citation type="submission" date="2015-11" db="EMBL/GenBank/DDBJ databases">
        <title>De novo transcriptome assembly of four potential Pierce s Disease insect vectors from Arizona vineyards.</title>
        <authorList>
            <person name="Tassone E.E."/>
        </authorList>
    </citation>
    <scope>NUCLEOTIDE SEQUENCE</scope>
</reference>
<name>A0A1B6I5X8_9HEMI</name>
<evidence type="ECO:0008006" key="2">
    <source>
        <dbReference type="Google" id="ProtNLM"/>
    </source>
</evidence>
<dbReference type="SUPFAM" id="SSF56219">
    <property type="entry name" value="DNase I-like"/>
    <property type="match status" value="1"/>
</dbReference>
<proteinExistence type="predicted"/>
<gene>
    <name evidence="1" type="ORF">g.2645</name>
</gene>
<dbReference type="Gene3D" id="3.60.10.10">
    <property type="entry name" value="Endonuclease/exonuclease/phosphatase"/>
    <property type="match status" value="1"/>
</dbReference>
<organism evidence="1">
    <name type="scientific">Homalodisca liturata</name>
    <dbReference type="NCBI Taxonomy" id="320908"/>
    <lineage>
        <taxon>Eukaryota</taxon>
        <taxon>Metazoa</taxon>
        <taxon>Ecdysozoa</taxon>
        <taxon>Arthropoda</taxon>
        <taxon>Hexapoda</taxon>
        <taxon>Insecta</taxon>
        <taxon>Pterygota</taxon>
        <taxon>Neoptera</taxon>
        <taxon>Paraneoptera</taxon>
        <taxon>Hemiptera</taxon>
        <taxon>Auchenorrhyncha</taxon>
        <taxon>Membracoidea</taxon>
        <taxon>Cicadellidae</taxon>
        <taxon>Cicadellinae</taxon>
        <taxon>Proconiini</taxon>
        <taxon>Homalodisca</taxon>
    </lineage>
</organism>
<feature type="non-terminal residue" evidence="1">
    <location>
        <position position="1"/>
    </location>
</feature>
<evidence type="ECO:0000313" key="1">
    <source>
        <dbReference type="EMBL" id="JAS82323.1"/>
    </source>
</evidence>
<dbReference type="AlphaFoldDB" id="A0A1B6I5X8"/>
<feature type="non-terminal residue" evidence="1">
    <location>
        <position position="101"/>
    </location>
</feature>
<accession>A0A1B6I5X8</accession>
<sequence>GHCLFKGSKPVSTIVTDLENISDSPQIKCSIFHQNVQHLSSKIEILKLNLIEIKPDVLALSEHKMSEPELSLLHIPEYQLNSYFTRSSFSGGGVMILVHKN</sequence>
<dbReference type="EMBL" id="GECU01025383">
    <property type="protein sequence ID" value="JAS82323.1"/>
    <property type="molecule type" value="Transcribed_RNA"/>
</dbReference>
<protein>
    <recommendedName>
        <fullName evidence="2">Endonuclease/exonuclease/phosphatase domain-containing protein</fullName>
    </recommendedName>
</protein>